<dbReference type="PANTHER" id="PTHR33067:SF9">
    <property type="entry name" value="RNA-DIRECTED DNA POLYMERASE"/>
    <property type="match status" value="1"/>
</dbReference>
<organism evidence="1 2">
    <name type="scientific">Abeliophyllum distichum</name>
    <dbReference type="NCBI Taxonomy" id="126358"/>
    <lineage>
        <taxon>Eukaryota</taxon>
        <taxon>Viridiplantae</taxon>
        <taxon>Streptophyta</taxon>
        <taxon>Embryophyta</taxon>
        <taxon>Tracheophyta</taxon>
        <taxon>Spermatophyta</taxon>
        <taxon>Magnoliopsida</taxon>
        <taxon>eudicotyledons</taxon>
        <taxon>Gunneridae</taxon>
        <taxon>Pentapetalae</taxon>
        <taxon>asterids</taxon>
        <taxon>lamiids</taxon>
        <taxon>Lamiales</taxon>
        <taxon>Oleaceae</taxon>
        <taxon>Forsythieae</taxon>
        <taxon>Abeliophyllum</taxon>
    </lineage>
</organism>
<sequence>MPLSVFRRLGIGEAKPTKFNLQLDDQSVKNLFEIVEDVVMRVEKLLFLIDFVVLDMPNDAETPIIFGRPFLATSDALIDVSRGVLTLRVQHEWKIFYMFRKDVTPPSFSYWTGYQMETLKKFKNNFFKKFWDPKATVKVKDKGK</sequence>
<dbReference type="InterPro" id="IPR021109">
    <property type="entry name" value="Peptidase_aspartic_dom_sf"/>
</dbReference>
<dbReference type="PANTHER" id="PTHR33067">
    <property type="entry name" value="RNA-DIRECTED DNA POLYMERASE-RELATED"/>
    <property type="match status" value="1"/>
</dbReference>
<name>A0ABD1VZ24_9LAMI</name>
<protein>
    <submittedName>
        <fullName evidence="1">Uncharacterized protein</fullName>
    </submittedName>
</protein>
<keyword evidence="2" id="KW-1185">Reference proteome</keyword>
<dbReference type="Gene3D" id="2.40.70.10">
    <property type="entry name" value="Acid Proteases"/>
    <property type="match status" value="1"/>
</dbReference>
<evidence type="ECO:0000313" key="2">
    <source>
        <dbReference type="Proteomes" id="UP001604336"/>
    </source>
</evidence>
<accession>A0ABD1VZ24</accession>
<reference evidence="2" key="1">
    <citation type="submission" date="2024-07" db="EMBL/GenBank/DDBJ databases">
        <title>Two chromosome-level genome assemblies of Korean endemic species Abeliophyllum distichum and Forsythia ovata (Oleaceae).</title>
        <authorList>
            <person name="Jang H."/>
        </authorList>
    </citation>
    <scope>NUCLEOTIDE SEQUENCE [LARGE SCALE GENOMIC DNA]</scope>
</reference>
<gene>
    <name evidence="1" type="ORF">Adt_03631</name>
</gene>
<dbReference type="EMBL" id="JBFOLK010000001">
    <property type="protein sequence ID" value="KAL2542653.1"/>
    <property type="molecule type" value="Genomic_DNA"/>
</dbReference>
<evidence type="ECO:0000313" key="1">
    <source>
        <dbReference type="EMBL" id="KAL2542653.1"/>
    </source>
</evidence>
<comment type="caution">
    <text evidence="1">The sequence shown here is derived from an EMBL/GenBank/DDBJ whole genome shotgun (WGS) entry which is preliminary data.</text>
</comment>
<proteinExistence type="predicted"/>
<dbReference type="Proteomes" id="UP001604336">
    <property type="component" value="Unassembled WGS sequence"/>
</dbReference>
<dbReference type="AlphaFoldDB" id="A0ABD1VZ24"/>